<dbReference type="AlphaFoldDB" id="A0A914B3R9"/>
<dbReference type="Gene3D" id="3.10.100.10">
    <property type="entry name" value="Mannose-Binding Protein A, subunit A"/>
    <property type="match status" value="1"/>
</dbReference>
<feature type="compositionally biased region" description="Low complexity" evidence="2">
    <location>
        <begin position="129"/>
        <end position="143"/>
    </location>
</feature>
<dbReference type="InterPro" id="IPR016187">
    <property type="entry name" value="CTDL_fold"/>
</dbReference>
<evidence type="ECO:0000313" key="5">
    <source>
        <dbReference type="EnsemblMetazoa" id="XP_038070449.1"/>
    </source>
</evidence>
<feature type="chain" id="PRO_5037125893" description="C-type lectin domain-containing protein" evidence="3">
    <location>
        <begin position="22"/>
        <end position="180"/>
    </location>
</feature>
<feature type="region of interest" description="Disordered" evidence="2">
    <location>
        <begin position="124"/>
        <end position="147"/>
    </location>
</feature>
<keyword evidence="3" id="KW-0732">Signal</keyword>
<evidence type="ECO:0000256" key="3">
    <source>
        <dbReference type="SAM" id="SignalP"/>
    </source>
</evidence>
<dbReference type="Proteomes" id="UP000887568">
    <property type="component" value="Unplaced"/>
</dbReference>
<dbReference type="InterPro" id="IPR051663">
    <property type="entry name" value="CLec_Tetranectin-domain"/>
</dbReference>
<dbReference type="GO" id="GO:0030246">
    <property type="term" value="F:carbohydrate binding"/>
    <property type="evidence" value="ECO:0007669"/>
    <property type="project" value="UniProtKB-KW"/>
</dbReference>
<dbReference type="PROSITE" id="PS50041">
    <property type="entry name" value="C_TYPE_LECTIN_2"/>
    <property type="match status" value="1"/>
</dbReference>
<feature type="signal peptide" evidence="3">
    <location>
        <begin position="1"/>
        <end position="21"/>
    </location>
</feature>
<reference evidence="5" key="1">
    <citation type="submission" date="2022-11" db="UniProtKB">
        <authorList>
            <consortium name="EnsemblMetazoa"/>
        </authorList>
    </citation>
    <scope>IDENTIFICATION</scope>
</reference>
<evidence type="ECO:0000259" key="4">
    <source>
        <dbReference type="PROSITE" id="PS50041"/>
    </source>
</evidence>
<dbReference type="PANTHER" id="PTHR22799">
    <property type="entry name" value="TETRANECTIN-RELATED"/>
    <property type="match status" value="1"/>
</dbReference>
<dbReference type="OrthoDB" id="2142683at2759"/>
<protein>
    <recommendedName>
        <fullName evidence="4">C-type lectin domain-containing protein</fullName>
    </recommendedName>
</protein>
<name>A0A914B3R9_PATMI</name>
<dbReference type="PANTHER" id="PTHR22799:SF6">
    <property type="entry name" value="C-TYPE LECTIN DOMAIN FAMILY 4 MEMBER M-LIKE"/>
    <property type="match status" value="1"/>
</dbReference>
<dbReference type="InterPro" id="IPR016186">
    <property type="entry name" value="C-type_lectin-like/link_sf"/>
</dbReference>
<feature type="domain" description="C-type lectin" evidence="4">
    <location>
        <begin position="41"/>
        <end position="172"/>
    </location>
</feature>
<dbReference type="RefSeq" id="XP_038070449.1">
    <property type="nucleotide sequence ID" value="XM_038214521.1"/>
</dbReference>
<keyword evidence="6" id="KW-1185">Reference proteome</keyword>
<evidence type="ECO:0000313" key="6">
    <source>
        <dbReference type="Proteomes" id="UP000887568"/>
    </source>
</evidence>
<dbReference type="OMA" id="SEMCEAS"/>
<organism evidence="5 6">
    <name type="scientific">Patiria miniata</name>
    <name type="common">Bat star</name>
    <name type="synonym">Asterina miniata</name>
    <dbReference type="NCBI Taxonomy" id="46514"/>
    <lineage>
        <taxon>Eukaryota</taxon>
        <taxon>Metazoa</taxon>
        <taxon>Echinodermata</taxon>
        <taxon>Eleutherozoa</taxon>
        <taxon>Asterozoa</taxon>
        <taxon>Asteroidea</taxon>
        <taxon>Valvatacea</taxon>
        <taxon>Valvatida</taxon>
        <taxon>Asterinidae</taxon>
        <taxon>Patiria</taxon>
    </lineage>
</organism>
<sequence length="180" mass="20253">MLPKRLIFSLISLHLMIRCMGSSEMCEASIRGACPPTWNHWGGRCYKATDERLTWSEAKEECIKMGSVLVVPQSDDETDFLVSLVSSKFWIHCNDLQSEGTWECKDGTSNVRYRNWAREEVGLGGLGRAGSSSSEETLPTPSTGQREDCANVLQTGEWSDVPCDWRRHGICKRPAPQLHF</sequence>
<dbReference type="Pfam" id="PF00059">
    <property type="entry name" value="Lectin_C"/>
    <property type="match status" value="1"/>
</dbReference>
<keyword evidence="1" id="KW-0430">Lectin</keyword>
<dbReference type="GeneID" id="119739542"/>
<dbReference type="EnsemblMetazoa" id="XM_038214521.1">
    <property type="protein sequence ID" value="XP_038070449.1"/>
    <property type="gene ID" value="LOC119739542"/>
</dbReference>
<dbReference type="InterPro" id="IPR001304">
    <property type="entry name" value="C-type_lectin-like"/>
</dbReference>
<evidence type="ECO:0000256" key="2">
    <source>
        <dbReference type="SAM" id="MobiDB-lite"/>
    </source>
</evidence>
<dbReference type="SMART" id="SM00034">
    <property type="entry name" value="CLECT"/>
    <property type="match status" value="1"/>
</dbReference>
<accession>A0A914B3R9</accession>
<dbReference type="SUPFAM" id="SSF56436">
    <property type="entry name" value="C-type lectin-like"/>
    <property type="match status" value="1"/>
</dbReference>
<proteinExistence type="predicted"/>
<evidence type="ECO:0000256" key="1">
    <source>
        <dbReference type="ARBA" id="ARBA00022734"/>
    </source>
</evidence>
<dbReference type="CDD" id="cd00037">
    <property type="entry name" value="CLECT"/>
    <property type="match status" value="1"/>
</dbReference>